<evidence type="ECO:0008006" key="4">
    <source>
        <dbReference type="Google" id="ProtNLM"/>
    </source>
</evidence>
<evidence type="ECO:0000256" key="1">
    <source>
        <dbReference type="SAM" id="MobiDB-lite"/>
    </source>
</evidence>
<name>A0A2J6RSV3_HYAVF</name>
<feature type="compositionally biased region" description="Basic residues" evidence="1">
    <location>
        <begin position="520"/>
        <end position="535"/>
    </location>
</feature>
<dbReference type="AlphaFoldDB" id="A0A2J6RSV3"/>
<organism evidence="2 3">
    <name type="scientific">Hyaloscypha variabilis (strain UAMH 11265 / GT02V1 / F)</name>
    <name type="common">Meliniomyces variabilis</name>
    <dbReference type="NCBI Taxonomy" id="1149755"/>
    <lineage>
        <taxon>Eukaryota</taxon>
        <taxon>Fungi</taxon>
        <taxon>Dikarya</taxon>
        <taxon>Ascomycota</taxon>
        <taxon>Pezizomycotina</taxon>
        <taxon>Leotiomycetes</taxon>
        <taxon>Helotiales</taxon>
        <taxon>Hyaloscyphaceae</taxon>
        <taxon>Hyaloscypha</taxon>
        <taxon>Hyaloscypha variabilis</taxon>
    </lineage>
</organism>
<dbReference type="Proteomes" id="UP000235786">
    <property type="component" value="Unassembled WGS sequence"/>
</dbReference>
<keyword evidence="3" id="KW-1185">Reference proteome</keyword>
<protein>
    <recommendedName>
        <fullName evidence="4">Suppressor of anucleate metulae protein B</fullName>
    </recommendedName>
</protein>
<dbReference type="OrthoDB" id="3491837at2759"/>
<reference evidence="2 3" key="1">
    <citation type="submission" date="2016-04" db="EMBL/GenBank/DDBJ databases">
        <title>A degradative enzymes factory behind the ericoid mycorrhizal symbiosis.</title>
        <authorList>
            <consortium name="DOE Joint Genome Institute"/>
            <person name="Martino E."/>
            <person name="Morin E."/>
            <person name="Grelet G."/>
            <person name="Kuo A."/>
            <person name="Kohler A."/>
            <person name="Daghino S."/>
            <person name="Barry K."/>
            <person name="Choi C."/>
            <person name="Cichocki N."/>
            <person name="Clum A."/>
            <person name="Copeland A."/>
            <person name="Hainaut M."/>
            <person name="Haridas S."/>
            <person name="Labutti K."/>
            <person name="Lindquist E."/>
            <person name="Lipzen A."/>
            <person name="Khouja H.-R."/>
            <person name="Murat C."/>
            <person name="Ohm R."/>
            <person name="Olson A."/>
            <person name="Spatafora J."/>
            <person name="Veneault-Fourrey C."/>
            <person name="Henrissat B."/>
            <person name="Grigoriev I."/>
            <person name="Martin F."/>
            <person name="Perotto S."/>
        </authorList>
    </citation>
    <scope>NUCLEOTIDE SEQUENCE [LARGE SCALE GENOMIC DNA]</scope>
    <source>
        <strain evidence="2 3">F</strain>
    </source>
</reference>
<feature type="region of interest" description="Disordered" evidence="1">
    <location>
        <begin position="515"/>
        <end position="535"/>
    </location>
</feature>
<dbReference type="SUPFAM" id="SSF144232">
    <property type="entry name" value="HIT/MYND zinc finger-like"/>
    <property type="match status" value="1"/>
</dbReference>
<accession>A0A2J6RSV3</accession>
<gene>
    <name evidence="2" type="ORF">L207DRAFT_632957</name>
</gene>
<sequence>MSLKGLSASLRAKIRSFRPNMFSLAQGSFPSTSNPALQPRSYETCTLCKSPFTLSNYHCQECHDARYCSSECLETDEDAYLLVCGTFPTPQRCLLPDERKYGLTLVRGLIFEANADRPKFVWIGVKRDEPVGLTDFLGSPPIEAKFHSLCKGEPKNTVRDRLIRDEVKVYTQGPIHGMQDNQSIRQVIGTCRRWLEAEARANIPRHEGQWHGEQPLNEEAIKCCCTSKAQQAETENANSIEMHSWKGNIAFMMLDKEKVENTRHFRNVDSTDFRDIVDFLSVCQGHQLANEDDTVLEARAKTLRILNVYTQRTRESDFTELGRREHLVPKDHPLVRDQGIRSSWGRIIPISQCISLPMYAVKLNGYLRSDAMVRHKPDQHRSTWHTLLIRSLLDPRYSIPPSPNSTVAPGSNEVDLSAPISDELWGDGYGNLNHISVVLVRADQKDLRTDDIGRLSRWIRDIVWPRLMERSPDTWNTRGNHPMYWTEETYAQLEITKEDYHEFWHQREEEKFAELAGRKDPHKVKTRPCPYRLKK</sequence>
<evidence type="ECO:0000313" key="3">
    <source>
        <dbReference type="Proteomes" id="UP000235786"/>
    </source>
</evidence>
<dbReference type="EMBL" id="KZ613944">
    <property type="protein sequence ID" value="PMD41597.1"/>
    <property type="molecule type" value="Genomic_DNA"/>
</dbReference>
<evidence type="ECO:0000313" key="2">
    <source>
        <dbReference type="EMBL" id="PMD41597.1"/>
    </source>
</evidence>
<proteinExistence type="predicted"/>